<dbReference type="EMBL" id="BAABRV010000001">
    <property type="protein sequence ID" value="GAA5531780.1"/>
    <property type="molecule type" value="Genomic_DNA"/>
</dbReference>
<organism evidence="2 3">
    <name type="scientific">Deinococcus aluminii</name>
    <dbReference type="NCBI Taxonomy" id="1656885"/>
    <lineage>
        <taxon>Bacteria</taxon>
        <taxon>Thermotogati</taxon>
        <taxon>Deinococcota</taxon>
        <taxon>Deinococci</taxon>
        <taxon>Deinococcales</taxon>
        <taxon>Deinococcaceae</taxon>
        <taxon>Deinococcus</taxon>
    </lineage>
</organism>
<dbReference type="Pfam" id="PF05685">
    <property type="entry name" value="Uma2"/>
    <property type="match status" value="1"/>
</dbReference>
<feature type="domain" description="Putative restriction endonuclease" evidence="1">
    <location>
        <begin position="3"/>
        <end position="170"/>
    </location>
</feature>
<accession>A0ABP9X8R7</accession>
<evidence type="ECO:0000313" key="2">
    <source>
        <dbReference type="EMBL" id="GAA5531780.1"/>
    </source>
</evidence>
<gene>
    <name evidence="2" type="ORF">Dalu01_00155</name>
</gene>
<dbReference type="CDD" id="cd06260">
    <property type="entry name" value="DUF820-like"/>
    <property type="match status" value="1"/>
</dbReference>
<dbReference type="PANTHER" id="PTHR36558">
    <property type="entry name" value="GLR1098 PROTEIN"/>
    <property type="match status" value="1"/>
</dbReference>
<keyword evidence="3" id="KW-1185">Reference proteome</keyword>
<reference evidence="2 3" key="1">
    <citation type="submission" date="2024-02" db="EMBL/GenBank/DDBJ databases">
        <title>Deinococcus aluminii NBRC 112889.</title>
        <authorList>
            <person name="Ichikawa N."/>
            <person name="Katano-Makiyama Y."/>
            <person name="Hidaka K."/>
        </authorList>
    </citation>
    <scope>NUCLEOTIDE SEQUENCE [LARGE SCALE GENOMIC DNA]</scope>
    <source>
        <strain evidence="2 3">NBRC 112889</strain>
    </source>
</reference>
<proteinExistence type="predicted"/>
<evidence type="ECO:0000313" key="3">
    <source>
        <dbReference type="Proteomes" id="UP001404956"/>
    </source>
</evidence>
<evidence type="ECO:0000259" key="1">
    <source>
        <dbReference type="Pfam" id="PF05685"/>
    </source>
</evidence>
<comment type="caution">
    <text evidence="2">The sequence shown here is derived from an EMBL/GenBank/DDBJ whole genome shotgun (WGS) entry which is preliminary data.</text>
</comment>
<dbReference type="InterPro" id="IPR008538">
    <property type="entry name" value="Uma2"/>
</dbReference>
<dbReference type="Gene3D" id="3.90.1570.10">
    <property type="entry name" value="tt1808, chain A"/>
    <property type="match status" value="1"/>
</dbReference>
<dbReference type="InterPro" id="IPR012296">
    <property type="entry name" value="Nuclease_put_TT1808"/>
</dbReference>
<dbReference type="PANTHER" id="PTHR36558:SF1">
    <property type="entry name" value="RESTRICTION ENDONUCLEASE DOMAIN-CONTAINING PROTEIN-RELATED"/>
    <property type="match status" value="1"/>
</dbReference>
<dbReference type="SUPFAM" id="SSF52980">
    <property type="entry name" value="Restriction endonuclease-like"/>
    <property type="match status" value="1"/>
</dbReference>
<dbReference type="RefSeq" id="WP_345450291.1">
    <property type="nucleotide sequence ID" value="NZ_BAABRV010000001.1"/>
</dbReference>
<name>A0ABP9X8R7_9DEIO</name>
<sequence length="178" mass="20134">MSVEEYLRTEPDSPVKREYVNGFVYPLHGQAGTSDAHDSIVGNIFFRLFPLALAVGCRAYTSDMRVRSADGFSYFYPDTTVTCEPRQDDARFKVAPCLLVEVLSKSTAHNDHNGKYHAYTALPSLQTYLIVEQIERRVYVYQREGTRWTMLEYAGSGQMPLPCLAAELSLDDIYEGVL</sequence>
<dbReference type="Proteomes" id="UP001404956">
    <property type="component" value="Unassembled WGS sequence"/>
</dbReference>
<protein>
    <recommendedName>
        <fullName evidence="1">Putative restriction endonuclease domain-containing protein</fullName>
    </recommendedName>
</protein>
<dbReference type="InterPro" id="IPR011335">
    <property type="entry name" value="Restrct_endonuc-II-like"/>
</dbReference>